<protein>
    <recommendedName>
        <fullName evidence="2">DUF1707 domain-containing protein</fullName>
    </recommendedName>
</protein>
<evidence type="ECO:0000256" key="1">
    <source>
        <dbReference type="SAM" id="Phobius"/>
    </source>
</evidence>
<feature type="domain" description="DUF1707" evidence="2">
    <location>
        <begin position="13"/>
        <end position="56"/>
    </location>
</feature>
<accession>A0ABN2QUG3</accession>
<keyword evidence="1" id="KW-0812">Transmembrane</keyword>
<dbReference type="EMBL" id="BAAANN010000010">
    <property type="protein sequence ID" value="GAA1958307.1"/>
    <property type="molecule type" value="Genomic_DNA"/>
</dbReference>
<reference evidence="3 4" key="1">
    <citation type="journal article" date="2019" name="Int. J. Syst. Evol. Microbiol.">
        <title>The Global Catalogue of Microorganisms (GCM) 10K type strain sequencing project: providing services to taxonomists for standard genome sequencing and annotation.</title>
        <authorList>
            <consortium name="The Broad Institute Genomics Platform"/>
            <consortium name="The Broad Institute Genome Sequencing Center for Infectious Disease"/>
            <person name="Wu L."/>
            <person name="Ma J."/>
        </authorList>
    </citation>
    <scope>NUCLEOTIDE SEQUENCE [LARGE SCALE GENOMIC DNA]</scope>
    <source>
        <strain evidence="3 4">JCM 14545</strain>
    </source>
</reference>
<feature type="transmembrane region" description="Helical" evidence="1">
    <location>
        <begin position="76"/>
        <end position="100"/>
    </location>
</feature>
<evidence type="ECO:0000313" key="3">
    <source>
        <dbReference type="EMBL" id="GAA1958307.1"/>
    </source>
</evidence>
<sequence length="133" mass="14160">MRSPDWLTELPLSAADRAVVSGRIGEARTAGHLTDGEAADRYARLATARTRGDLRGTVPAAPGAIVPVDLLAAARLVAVATFALTAVQVVVWALVMVFSGSAEEPWWLWTALPGAAAAAGLWQARWWLSRDTR</sequence>
<feature type="transmembrane region" description="Helical" evidence="1">
    <location>
        <begin position="106"/>
        <end position="128"/>
    </location>
</feature>
<proteinExistence type="predicted"/>
<name>A0ABN2QUG3_9PSEU</name>
<organism evidence="3 4">
    <name type="scientific">Amycolatopsis minnesotensis</name>
    <dbReference type="NCBI Taxonomy" id="337894"/>
    <lineage>
        <taxon>Bacteria</taxon>
        <taxon>Bacillati</taxon>
        <taxon>Actinomycetota</taxon>
        <taxon>Actinomycetes</taxon>
        <taxon>Pseudonocardiales</taxon>
        <taxon>Pseudonocardiaceae</taxon>
        <taxon>Amycolatopsis</taxon>
    </lineage>
</organism>
<dbReference type="Proteomes" id="UP001501116">
    <property type="component" value="Unassembled WGS sequence"/>
</dbReference>
<gene>
    <name evidence="3" type="ORF">GCM10009754_30780</name>
</gene>
<evidence type="ECO:0000313" key="4">
    <source>
        <dbReference type="Proteomes" id="UP001501116"/>
    </source>
</evidence>
<dbReference type="InterPro" id="IPR012551">
    <property type="entry name" value="DUF1707_SHOCT-like"/>
</dbReference>
<dbReference type="RefSeq" id="WP_344418154.1">
    <property type="nucleotide sequence ID" value="NZ_BAAANN010000010.1"/>
</dbReference>
<keyword evidence="1" id="KW-0472">Membrane</keyword>
<evidence type="ECO:0000259" key="2">
    <source>
        <dbReference type="Pfam" id="PF08044"/>
    </source>
</evidence>
<comment type="caution">
    <text evidence="3">The sequence shown here is derived from an EMBL/GenBank/DDBJ whole genome shotgun (WGS) entry which is preliminary data.</text>
</comment>
<keyword evidence="1" id="KW-1133">Transmembrane helix</keyword>
<keyword evidence="4" id="KW-1185">Reference proteome</keyword>
<dbReference type="Pfam" id="PF08044">
    <property type="entry name" value="DUF1707"/>
    <property type="match status" value="1"/>
</dbReference>